<evidence type="ECO:0000313" key="9">
    <source>
        <dbReference type="Proteomes" id="UP000257109"/>
    </source>
</evidence>
<dbReference type="AlphaFoldDB" id="A0A371EK98"/>
<dbReference type="SUPFAM" id="SSF52058">
    <property type="entry name" value="L domain-like"/>
    <property type="match status" value="1"/>
</dbReference>
<dbReference type="InterPro" id="IPR035897">
    <property type="entry name" value="Toll_tir_struct_dom_sf"/>
</dbReference>
<dbReference type="InterPro" id="IPR000157">
    <property type="entry name" value="TIR_dom"/>
</dbReference>
<dbReference type="InterPro" id="IPR002182">
    <property type="entry name" value="NB-ARC"/>
</dbReference>
<evidence type="ECO:0000256" key="2">
    <source>
        <dbReference type="ARBA" id="ARBA00022737"/>
    </source>
</evidence>
<dbReference type="PRINTS" id="PR00364">
    <property type="entry name" value="DISEASERSIST"/>
</dbReference>
<dbReference type="InterPro" id="IPR001611">
    <property type="entry name" value="Leu-rich_rpt"/>
</dbReference>
<dbReference type="InterPro" id="IPR058192">
    <property type="entry name" value="WHD_ROQ1-like"/>
</dbReference>
<dbReference type="GO" id="GO:0043531">
    <property type="term" value="F:ADP binding"/>
    <property type="evidence" value="ECO:0007669"/>
    <property type="project" value="InterPro"/>
</dbReference>
<dbReference type="Pfam" id="PF23286">
    <property type="entry name" value="LRR_13"/>
    <property type="match status" value="1"/>
</dbReference>
<dbReference type="Pfam" id="PF00931">
    <property type="entry name" value="NB-ARC"/>
    <property type="match status" value="1"/>
</dbReference>
<dbReference type="Gene3D" id="3.80.10.10">
    <property type="entry name" value="Ribonuclease Inhibitor"/>
    <property type="match status" value="3"/>
</dbReference>
<dbReference type="PANTHER" id="PTHR11017">
    <property type="entry name" value="LEUCINE-RICH REPEAT-CONTAINING PROTEIN"/>
    <property type="match status" value="1"/>
</dbReference>
<dbReference type="Proteomes" id="UP000257109">
    <property type="component" value="Unassembled WGS sequence"/>
</dbReference>
<protein>
    <submittedName>
        <fullName evidence="8">TMV resistance protein N</fullName>
    </submittedName>
</protein>
<keyword evidence="2" id="KW-0677">Repeat</keyword>
<evidence type="ECO:0000256" key="3">
    <source>
        <dbReference type="ARBA" id="ARBA00022821"/>
    </source>
</evidence>
<dbReference type="GO" id="GO:0006952">
    <property type="term" value="P:defense response"/>
    <property type="evidence" value="ECO:0007669"/>
    <property type="project" value="InterPro"/>
</dbReference>
<comment type="caution">
    <text evidence="8">The sequence shown here is derived from an EMBL/GenBank/DDBJ whole genome shotgun (WGS) entry which is preliminary data.</text>
</comment>
<evidence type="ECO:0000259" key="6">
    <source>
        <dbReference type="Pfam" id="PF23282"/>
    </source>
</evidence>
<dbReference type="PANTHER" id="PTHR11017:SF259">
    <property type="entry name" value="ADP-RIBOSYL CYCLASE_CYCLIC ADP-RIBOSE HYDROLASE"/>
    <property type="match status" value="1"/>
</dbReference>
<dbReference type="PROSITE" id="PS51450">
    <property type="entry name" value="LRR"/>
    <property type="match status" value="1"/>
</dbReference>
<evidence type="ECO:0000256" key="1">
    <source>
        <dbReference type="ARBA" id="ARBA00022614"/>
    </source>
</evidence>
<evidence type="ECO:0000259" key="7">
    <source>
        <dbReference type="Pfam" id="PF23286"/>
    </source>
</evidence>
<feature type="domain" description="TIR" evidence="5">
    <location>
        <begin position="1"/>
        <end position="73"/>
    </location>
</feature>
<dbReference type="Pfam" id="PF23282">
    <property type="entry name" value="WHD_ROQ1"/>
    <property type="match status" value="1"/>
</dbReference>
<dbReference type="SUPFAM" id="SSF52540">
    <property type="entry name" value="P-loop containing nucleoside triphosphate hydrolases"/>
    <property type="match status" value="1"/>
</dbReference>
<keyword evidence="1" id="KW-0433">Leucine-rich repeat</keyword>
<dbReference type="InterPro" id="IPR044974">
    <property type="entry name" value="Disease_R_plants"/>
</dbReference>
<reference evidence="8" key="1">
    <citation type="submission" date="2018-05" db="EMBL/GenBank/DDBJ databases">
        <title>Draft genome of Mucuna pruriens seed.</title>
        <authorList>
            <person name="Nnadi N.E."/>
            <person name="Vos R."/>
            <person name="Hasami M.H."/>
            <person name="Devisetty U.K."/>
            <person name="Aguiy J.C."/>
        </authorList>
    </citation>
    <scope>NUCLEOTIDE SEQUENCE [LARGE SCALE GENOMIC DNA]</scope>
    <source>
        <strain evidence="8">JCA_2017</strain>
    </source>
</reference>
<dbReference type="Pfam" id="PF01582">
    <property type="entry name" value="TIR"/>
    <property type="match status" value="1"/>
</dbReference>
<feature type="domain" description="Disease resistance protein Roq1-like winged-helix" evidence="6">
    <location>
        <begin position="329"/>
        <end position="398"/>
    </location>
</feature>
<feature type="domain" description="NB-ARC" evidence="4">
    <location>
        <begin position="85"/>
        <end position="258"/>
    </location>
</feature>
<keyword evidence="9" id="KW-1185">Reference proteome</keyword>
<organism evidence="8 9">
    <name type="scientific">Mucuna pruriens</name>
    <name type="common">Velvet bean</name>
    <name type="synonym">Dolichos pruriens</name>
    <dbReference type="NCBI Taxonomy" id="157652"/>
    <lineage>
        <taxon>Eukaryota</taxon>
        <taxon>Viridiplantae</taxon>
        <taxon>Streptophyta</taxon>
        <taxon>Embryophyta</taxon>
        <taxon>Tracheophyta</taxon>
        <taxon>Spermatophyta</taxon>
        <taxon>Magnoliopsida</taxon>
        <taxon>eudicotyledons</taxon>
        <taxon>Gunneridae</taxon>
        <taxon>Pentapetalae</taxon>
        <taxon>rosids</taxon>
        <taxon>fabids</taxon>
        <taxon>Fabales</taxon>
        <taxon>Fabaceae</taxon>
        <taxon>Papilionoideae</taxon>
        <taxon>50 kb inversion clade</taxon>
        <taxon>NPAAA clade</taxon>
        <taxon>indigoferoid/millettioid clade</taxon>
        <taxon>Phaseoleae</taxon>
        <taxon>Mucuna</taxon>
    </lineage>
</organism>
<name>A0A371EK98_MUCPR</name>
<gene>
    <name evidence="8" type="primary">N</name>
    <name evidence="8" type="ORF">CR513_54726</name>
</gene>
<proteinExistence type="predicted"/>
<dbReference type="InterPro" id="IPR027417">
    <property type="entry name" value="P-loop_NTPase"/>
</dbReference>
<feature type="domain" description="Disease resistance protein RPS4B/Roq1-like leucine-rich repeats" evidence="7">
    <location>
        <begin position="590"/>
        <end position="793"/>
    </location>
</feature>
<dbReference type="InterPro" id="IPR032675">
    <property type="entry name" value="LRR_dom_sf"/>
</dbReference>
<accession>A0A371EK98</accession>
<dbReference type="Gene3D" id="3.40.50.10140">
    <property type="entry name" value="Toll/interleukin-1 receptor homology (TIR) domain"/>
    <property type="match status" value="1"/>
</dbReference>
<keyword evidence="3" id="KW-0611">Plant defense</keyword>
<dbReference type="OrthoDB" id="994226at2759"/>
<dbReference type="Gene3D" id="3.40.50.300">
    <property type="entry name" value="P-loop containing nucleotide triphosphate hydrolases"/>
    <property type="match status" value="1"/>
</dbReference>
<feature type="non-terminal residue" evidence="8">
    <location>
        <position position="1"/>
    </location>
</feature>
<evidence type="ECO:0000259" key="4">
    <source>
        <dbReference type="Pfam" id="PF00931"/>
    </source>
</evidence>
<evidence type="ECO:0000259" key="5">
    <source>
        <dbReference type="Pfam" id="PF01582"/>
    </source>
</evidence>
<sequence length="1036" mass="118694">VRKQSGYFEKAFAEHKERFREDKEKMEEVQRWRHALTQVANISGWDIQNESQPAVIEQIVERIKNIIGPKFLSLPNDNLVGMQSRVEELEELLCLDSVNEVRVVGISGMSGIGKSTVARALYEKIANLYDYTCFIDNVSKIHRHSGQLGVQRRLLSPSSKENNLEICNFSEGTYLVWNRLHNARALVIFDNVDQMEQLQIFTGNRDSMLRECLGGGSRIIIISRDEQILKSHGVDDVYQVQPLDDEDAYELFCKNAFRGIETITRDYENMMYDVLSYVKGHPLAIQVLGSSMLRRSVSQWKSTLAKLREHTNKDIMNVLRLGFDELDDTNKEIFLDIACFFNKYEVQKVTEILNFRGFHPECGLQDLIDKSLITIELSRIYMHNLLRDLGRCIVKEKSPNQPSNWSRLWEYKDLHKIMSNNMAAENLEAIVLEGDEFIDPETTMKADGFSKMSHLKLLVSYSLNYFGSLDYLSNELGYLKWSHYPFESMPPSFQPDKLIDLSLEYNRVKQLWKGTKPLHNLKRLNLSYSQSLIKMPDLGEAINLECINLAVCTKVKEIDPSFGLPKKLTSVNLQDCRSLIKLPHFQETLNLEILNLEGCIKLKSLIKLPYFNENLNLEMLNLEGCSQLEEINPSIGLLRKLIFLNLKDCKSLLSLPNSILGLNSLEYLNLSGCSKLFNTELLGEARDGEAPIHSHTTLSVIKWLLYSRAHKDSDSCLWPSSTTFPCMRELDLSFCNLVQIPDAIGNLSSLEILKLSGNNFATLPDLKVCSKLYYLNLQDCKQLKYLPQLPSRTILPSKVYTPPSLTKESEFVFWEFWSFTMPPPAFRGVTLNIFNCPKIVDRERTTSMTISWMIQIGQVHCNMRYWPDVSWLNVSSIIPGSEIPRWFNNQHVGIHSLSSPVMPDHGCLAVLACVVIETRYGKGTVSAMYPPKSKERYDGIEIPAVLAKNLVTIISDHMWLVYLSPYAFAGQWSSHLQRRINRMVGAVFDVKVEVKKYGYRFIYKEDLELSNLTMDSGNSSACKDKFLALEENTEQD</sequence>
<dbReference type="Gene3D" id="1.10.8.430">
    <property type="entry name" value="Helical domain of apoptotic protease-activating factors"/>
    <property type="match status" value="1"/>
</dbReference>
<dbReference type="InterPro" id="IPR058546">
    <property type="entry name" value="RPS4B/Roq1-like_LRR"/>
</dbReference>
<evidence type="ECO:0000313" key="8">
    <source>
        <dbReference type="EMBL" id="RDX66495.1"/>
    </source>
</evidence>
<dbReference type="InterPro" id="IPR042197">
    <property type="entry name" value="Apaf_helical"/>
</dbReference>
<dbReference type="EMBL" id="QJKJ01013416">
    <property type="protein sequence ID" value="RDX66495.1"/>
    <property type="molecule type" value="Genomic_DNA"/>
</dbReference>
<dbReference type="GO" id="GO:0007165">
    <property type="term" value="P:signal transduction"/>
    <property type="evidence" value="ECO:0007669"/>
    <property type="project" value="InterPro"/>
</dbReference>